<dbReference type="InterPro" id="IPR039420">
    <property type="entry name" value="WalR-like"/>
</dbReference>
<evidence type="ECO:0000256" key="3">
    <source>
        <dbReference type="ARBA" id="ARBA00023015"/>
    </source>
</evidence>
<dbReference type="GO" id="GO:0000156">
    <property type="term" value="F:phosphorelay response regulator activity"/>
    <property type="evidence" value="ECO:0007669"/>
    <property type="project" value="TreeGrafter"/>
</dbReference>
<dbReference type="STRING" id="223786.SAMN05216234_11928"/>
<keyword evidence="5" id="KW-0804">Transcription</keyword>
<evidence type="ECO:0000256" key="5">
    <source>
        <dbReference type="ARBA" id="ARBA00023163"/>
    </source>
</evidence>
<feature type="modified residue" description="4-aspartylphosphate" evidence="6">
    <location>
        <position position="51"/>
    </location>
</feature>
<feature type="DNA-binding region" description="OmpR/PhoB-type" evidence="7">
    <location>
        <begin position="123"/>
        <end position="219"/>
    </location>
</feature>
<evidence type="ECO:0000256" key="1">
    <source>
        <dbReference type="ARBA" id="ARBA00022553"/>
    </source>
</evidence>
<dbReference type="InterPro" id="IPR001789">
    <property type="entry name" value="Sig_transdc_resp-reg_receiver"/>
</dbReference>
<evidence type="ECO:0000313" key="11">
    <source>
        <dbReference type="Proteomes" id="UP000199227"/>
    </source>
</evidence>
<dbReference type="Pfam" id="PF00072">
    <property type="entry name" value="Response_reg"/>
    <property type="match status" value="1"/>
</dbReference>
<keyword evidence="11" id="KW-1185">Reference proteome</keyword>
<proteinExistence type="predicted"/>
<organism evidence="10 11">
    <name type="scientific">Hydrogenimonas thermophila</name>
    <dbReference type="NCBI Taxonomy" id="223786"/>
    <lineage>
        <taxon>Bacteria</taxon>
        <taxon>Pseudomonadati</taxon>
        <taxon>Campylobacterota</taxon>
        <taxon>Epsilonproteobacteria</taxon>
        <taxon>Campylobacterales</taxon>
        <taxon>Hydrogenimonadaceae</taxon>
        <taxon>Hydrogenimonas</taxon>
    </lineage>
</organism>
<feature type="domain" description="OmpR/PhoB-type" evidence="9">
    <location>
        <begin position="123"/>
        <end position="219"/>
    </location>
</feature>
<dbReference type="EMBL" id="FOXB01000019">
    <property type="protein sequence ID" value="SFP43619.1"/>
    <property type="molecule type" value="Genomic_DNA"/>
</dbReference>
<dbReference type="Gene3D" id="1.10.10.10">
    <property type="entry name" value="Winged helix-like DNA-binding domain superfamily/Winged helix DNA-binding domain"/>
    <property type="match status" value="1"/>
</dbReference>
<dbReference type="PANTHER" id="PTHR48111:SF21">
    <property type="entry name" value="DNA-BINDING DUAL MASTER TRANSCRIPTIONAL REGULATOR RPAA"/>
    <property type="match status" value="1"/>
</dbReference>
<evidence type="ECO:0000256" key="7">
    <source>
        <dbReference type="PROSITE-ProRule" id="PRU01091"/>
    </source>
</evidence>
<dbReference type="AlphaFoldDB" id="A0A1I5QBC8"/>
<dbReference type="RefSeq" id="WP_177202015.1">
    <property type="nucleotide sequence ID" value="NZ_CP136592.1"/>
</dbReference>
<dbReference type="PROSITE" id="PS51755">
    <property type="entry name" value="OMPR_PHOB"/>
    <property type="match status" value="1"/>
</dbReference>
<dbReference type="SMART" id="SM00862">
    <property type="entry name" value="Trans_reg_C"/>
    <property type="match status" value="1"/>
</dbReference>
<accession>A0A1I5QBC8</accession>
<reference evidence="10 11" key="1">
    <citation type="submission" date="2016-10" db="EMBL/GenBank/DDBJ databases">
        <authorList>
            <person name="de Groot N.N."/>
        </authorList>
    </citation>
    <scope>NUCLEOTIDE SEQUENCE [LARGE SCALE GENOMIC DNA]</scope>
    <source>
        <strain evidence="10 11">EP1-55-1</strain>
    </source>
</reference>
<dbReference type="GO" id="GO:0032993">
    <property type="term" value="C:protein-DNA complex"/>
    <property type="evidence" value="ECO:0007669"/>
    <property type="project" value="TreeGrafter"/>
</dbReference>
<evidence type="ECO:0000256" key="4">
    <source>
        <dbReference type="ARBA" id="ARBA00023125"/>
    </source>
</evidence>
<name>A0A1I5QBC8_9BACT</name>
<dbReference type="GO" id="GO:0006355">
    <property type="term" value="P:regulation of DNA-templated transcription"/>
    <property type="evidence" value="ECO:0007669"/>
    <property type="project" value="InterPro"/>
</dbReference>
<keyword evidence="3" id="KW-0805">Transcription regulation</keyword>
<evidence type="ECO:0000259" key="8">
    <source>
        <dbReference type="PROSITE" id="PS50110"/>
    </source>
</evidence>
<dbReference type="Proteomes" id="UP000199227">
    <property type="component" value="Unassembled WGS sequence"/>
</dbReference>
<dbReference type="Gene3D" id="3.40.50.2300">
    <property type="match status" value="1"/>
</dbReference>
<dbReference type="InterPro" id="IPR011006">
    <property type="entry name" value="CheY-like_superfamily"/>
</dbReference>
<dbReference type="SUPFAM" id="SSF52172">
    <property type="entry name" value="CheY-like"/>
    <property type="match status" value="1"/>
</dbReference>
<dbReference type="GO" id="GO:0005829">
    <property type="term" value="C:cytosol"/>
    <property type="evidence" value="ECO:0007669"/>
    <property type="project" value="TreeGrafter"/>
</dbReference>
<evidence type="ECO:0000256" key="6">
    <source>
        <dbReference type="PROSITE-ProRule" id="PRU00169"/>
    </source>
</evidence>
<feature type="domain" description="Response regulatory" evidence="8">
    <location>
        <begin position="2"/>
        <end position="116"/>
    </location>
</feature>
<dbReference type="PROSITE" id="PS50110">
    <property type="entry name" value="RESPONSE_REGULATORY"/>
    <property type="match status" value="1"/>
</dbReference>
<sequence>MKVLLIEDDIQLNTTIKNFLESLNYEVISSFDGSDAIELIDENHFDLYLIDINIPNISGLDIVKYIRQKDTNVSIIMITASLEINNFIDAFDNGCNEYIKKPFHLKELEIRINNLLDKNSDKEEIIQISENIIYNMEYEELRIDNEIVPLRKKERRLLTILLQNVNHTVPTESICSYVWENEIKESYPLRQLANELRKKLEKDQKFIFTDIGVGYRFEIC</sequence>
<dbReference type="InterPro" id="IPR036388">
    <property type="entry name" value="WH-like_DNA-bd_sf"/>
</dbReference>
<keyword evidence="1 6" id="KW-0597">Phosphoprotein</keyword>
<gene>
    <name evidence="10" type="ORF">SAMN05216234_11928</name>
</gene>
<keyword evidence="4 7" id="KW-0238">DNA-binding</keyword>
<dbReference type="Pfam" id="PF00486">
    <property type="entry name" value="Trans_reg_C"/>
    <property type="match status" value="1"/>
</dbReference>
<evidence type="ECO:0000256" key="2">
    <source>
        <dbReference type="ARBA" id="ARBA00023012"/>
    </source>
</evidence>
<evidence type="ECO:0000313" key="10">
    <source>
        <dbReference type="EMBL" id="SFP43619.1"/>
    </source>
</evidence>
<dbReference type="InterPro" id="IPR001867">
    <property type="entry name" value="OmpR/PhoB-type_DNA-bd"/>
</dbReference>
<dbReference type="GO" id="GO:0000976">
    <property type="term" value="F:transcription cis-regulatory region binding"/>
    <property type="evidence" value="ECO:0007669"/>
    <property type="project" value="TreeGrafter"/>
</dbReference>
<protein>
    <submittedName>
        <fullName evidence="10">DNA-binding response regulator, OmpR family, contains REC and winged-helix (WHTH) domain</fullName>
    </submittedName>
</protein>
<dbReference type="SMART" id="SM00448">
    <property type="entry name" value="REC"/>
    <property type="match status" value="1"/>
</dbReference>
<evidence type="ECO:0000259" key="9">
    <source>
        <dbReference type="PROSITE" id="PS51755"/>
    </source>
</evidence>
<dbReference type="PANTHER" id="PTHR48111">
    <property type="entry name" value="REGULATOR OF RPOS"/>
    <property type="match status" value="1"/>
</dbReference>
<keyword evidence="2" id="KW-0902">Two-component regulatory system</keyword>